<organism evidence="1">
    <name type="scientific">marine sediment metagenome</name>
    <dbReference type="NCBI Taxonomy" id="412755"/>
    <lineage>
        <taxon>unclassified sequences</taxon>
        <taxon>metagenomes</taxon>
        <taxon>ecological metagenomes</taxon>
    </lineage>
</organism>
<reference evidence="1" key="1">
    <citation type="journal article" date="2014" name="Front. Microbiol.">
        <title>High frequency of phylogenetically diverse reductive dehalogenase-homologous genes in deep subseafloor sedimentary metagenomes.</title>
        <authorList>
            <person name="Kawai M."/>
            <person name="Futagami T."/>
            <person name="Toyoda A."/>
            <person name="Takaki Y."/>
            <person name="Nishi S."/>
            <person name="Hori S."/>
            <person name="Arai W."/>
            <person name="Tsubouchi T."/>
            <person name="Morono Y."/>
            <person name="Uchiyama I."/>
            <person name="Ito T."/>
            <person name="Fujiyama A."/>
            <person name="Inagaki F."/>
            <person name="Takami H."/>
        </authorList>
    </citation>
    <scope>NUCLEOTIDE SEQUENCE</scope>
    <source>
        <strain evidence="1">Expedition CK06-06</strain>
    </source>
</reference>
<comment type="caution">
    <text evidence="1">The sequence shown here is derived from an EMBL/GenBank/DDBJ whole genome shotgun (WGS) entry which is preliminary data.</text>
</comment>
<name>X1UUE0_9ZZZZ</name>
<protein>
    <submittedName>
        <fullName evidence="1">Uncharacterized protein</fullName>
    </submittedName>
</protein>
<gene>
    <name evidence="1" type="ORF">S12H4_61532</name>
</gene>
<feature type="non-terminal residue" evidence="1">
    <location>
        <position position="1"/>
    </location>
</feature>
<evidence type="ECO:0000313" key="1">
    <source>
        <dbReference type="EMBL" id="GAJ21094.1"/>
    </source>
</evidence>
<dbReference type="AlphaFoldDB" id="X1UUE0"/>
<accession>X1UUE0</accession>
<proteinExistence type="predicted"/>
<dbReference type="EMBL" id="BARW01040881">
    <property type="protein sequence ID" value="GAJ21094.1"/>
    <property type="molecule type" value="Genomic_DNA"/>
</dbReference>
<sequence>YIFANSTAAEVTGTDVIDLTANGWDVVIADSEFNLSGVTYIYMTVRAE</sequence>